<feature type="transmembrane region" description="Helical" evidence="1">
    <location>
        <begin position="181"/>
        <end position="204"/>
    </location>
</feature>
<dbReference type="PANTHER" id="PTHR20992:SF9">
    <property type="entry name" value="AT15442P-RELATED"/>
    <property type="match status" value="1"/>
</dbReference>
<feature type="transmembrane region" description="Helical" evidence="1">
    <location>
        <begin position="93"/>
        <end position="113"/>
    </location>
</feature>
<dbReference type="EMBL" id="JBHULC010000011">
    <property type="protein sequence ID" value="MFD2521974.1"/>
    <property type="molecule type" value="Genomic_DNA"/>
</dbReference>
<keyword evidence="1" id="KW-1133">Transmembrane helix</keyword>
<feature type="transmembrane region" description="Helical" evidence="1">
    <location>
        <begin position="128"/>
        <end position="145"/>
    </location>
</feature>
<feature type="transmembrane region" description="Helical" evidence="1">
    <location>
        <begin position="56"/>
        <end position="81"/>
    </location>
</feature>
<gene>
    <name evidence="2" type="ORF">ACFSR2_13830</name>
</gene>
<feature type="transmembrane region" description="Helical" evidence="1">
    <location>
        <begin position="157"/>
        <end position="175"/>
    </location>
</feature>
<keyword evidence="1" id="KW-0812">Transmembrane</keyword>
<reference evidence="3" key="1">
    <citation type="journal article" date="2019" name="Int. J. Syst. Evol. Microbiol.">
        <title>The Global Catalogue of Microorganisms (GCM) 10K type strain sequencing project: providing services to taxonomists for standard genome sequencing and annotation.</title>
        <authorList>
            <consortium name="The Broad Institute Genomics Platform"/>
            <consortium name="The Broad Institute Genome Sequencing Center for Infectious Disease"/>
            <person name="Wu L."/>
            <person name="Ma J."/>
        </authorList>
    </citation>
    <scope>NUCLEOTIDE SEQUENCE [LARGE SCALE GENOMIC DNA]</scope>
    <source>
        <strain evidence="3">KCTC 52344</strain>
    </source>
</reference>
<evidence type="ECO:0000313" key="3">
    <source>
        <dbReference type="Proteomes" id="UP001597510"/>
    </source>
</evidence>
<dbReference type="RefSeq" id="WP_340236249.1">
    <property type="nucleotide sequence ID" value="NZ_JBBEWC010000005.1"/>
</dbReference>
<organism evidence="2 3">
    <name type="scientific">Emticicia soli</name>
    <dbReference type="NCBI Taxonomy" id="2027878"/>
    <lineage>
        <taxon>Bacteria</taxon>
        <taxon>Pseudomonadati</taxon>
        <taxon>Bacteroidota</taxon>
        <taxon>Cytophagia</taxon>
        <taxon>Cytophagales</taxon>
        <taxon>Leadbetterellaceae</taxon>
        <taxon>Emticicia</taxon>
    </lineage>
</organism>
<dbReference type="PANTHER" id="PTHR20992">
    <property type="entry name" value="AT15442P-RELATED"/>
    <property type="match status" value="1"/>
</dbReference>
<evidence type="ECO:0000256" key="1">
    <source>
        <dbReference type="SAM" id="Phobius"/>
    </source>
</evidence>
<feature type="transmembrane region" description="Helical" evidence="1">
    <location>
        <begin position="29"/>
        <end position="50"/>
    </location>
</feature>
<dbReference type="InterPro" id="IPR005240">
    <property type="entry name" value="DUF389"/>
</dbReference>
<protein>
    <submittedName>
        <fullName evidence="2">DUF389 domain-containing protein</fullName>
    </submittedName>
</protein>
<dbReference type="Proteomes" id="UP001597510">
    <property type="component" value="Unassembled WGS sequence"/>
</dbReference>
<name>A0ABW5J9W2_9BACT</name>
<proteinExistence type="predicted"/>
<dbReference type="Pfam" id="PF04087">
    <property type="entry name" value="DUF389"/>
    <property type="match status" value="1"/>
</dbReference>
<keyword evidence="3" id="KW-1185">Reference proteome</keyword>
<evidence type="ECO:0000313" key="2">
    <source>
        <dbReference type="EMBL" id="MFD2521974.1"/>
    </source>
</evidence>
<feature type="transmembrane region" description="Helical" evidence="1">
    <location>
        <begin position="225"/>
        <end position="243"/>
    </location>
</feature>
<accession>A0ABW5J9W2</accession>
<comment type="caution">
    <text evidence="2">The sequence shown here is derived from an EMBL/GenBank/DDBJ whole genome shotgun (WGS) entry which is preliminary data.</text>
</comment>
<keyword evidence="1" id="KW-0472">Membrane</keyword>
<sequence length="434" mass="49101">MKAYLAELMNLHKGEQEKSKTLEEVKKNISFRGTNLWALVGAIIIASVGLNTNSTAVIIGAMLISPLMGPIIGTGFALAIFDFGLLKRSLKNLLIATIVSLVASSVYFFISPFKEAQSELLARTSPNIYDVLIAFFGGLVGVVAITRVEKGNPIPGGSIATALMPPLCTAGFGIATANWNYFLGAMYLYFINCVFICIATLLIVKYLKYPIKKDIDVKHQQQVKYGISFIIVVMLLPSMYFAYRLFDKQQFDQRIDSFIENEFTRKGHTVIYKKSDYGESPRLLELAFLIDNFSEKDIRKMNRQLAQYRLHNTRLVIKQNTSLKNLKSDINNEISKNQTLLIAKQDRISKLESELKTKNLDSKGIYNEANALFPAIRSLVFTTQRFYGQTDTTTLMPLIIYQANRPLSNRELSRFSDWIKQRNNLTNLKVVYTK</sequence>